<dbReference type="InterPro" id="IPR017853">
    <property type="entry name" value="GH"/>
</dbReference>
<keyword evidence="1" id="KW-0732">Signal</keyword>
<dbReference type="EMBL" id="JABKKE010000016">
    <property type="protein sequence ID" value="NPE14635.1"/>
    <property type="molecule type" value="Genomic_DNA"/>
</dbReference>
<gene>
    <name evidence="3" type="ORF">HPS55_09945</name>
</gene>
<dbReference type="InterPro" id="IPR053183">
    <property type="entry name" value="ASL1"/>
</dbReference>
<sequence>MKRLVVKWTVAVLALFVPSISVLAAQTKQTVSQVTSEVTLTGGVDYIVTSSTPFGTSGLVNIADTEHSVLIFTNVVPSRAASMLSRVRIDGRAAVNNVNCMVRMYAGGSIILPYSSDIKPLTVYTGKGCTGETARYAVGGRVSLRGDAMNNSIRSFTLKRGYMVCFMTRSDGTGYSRVFIADSEDRTVDLPAILSGTVSALRVQQWNDSGKKGYAGNAVDANTALNTTWCYNWDAGVNVWADREYVTQHHHEGWPGISDVGNNGTSACILGNNEPDNVNDDREQVNTVEEVLATWPQMMATGRRLGSPAMSSDLNWLYRFIDSIDARGWRCDFVVMHCYWYSDWSSWFNTLRTVHNRTKRPIWITEMNYGANWTGWPGSDRTGSDANFAIEKQHFAPVVDGLEATDWLERYAVYNWVEDCRSVYLNGKLTPMGEYYAAKETGIAYNPTYEVVPTMPKCYDPDNLVAVYNKTDATTTLTWHDYNGEYNRSMLVERRVSSSQWETVAEITPKEEGADYEYTDTTSPYGTVFRIHIVDASGRGRYTGEAASAITDVEPGDALTADGRTFYVGGNIFVNGDFNLGLSHWTDAAGNALAAPWFEAVPRGGIDGGSYLQAWGNGDNTAPQSLRSVVDVKPDTYYYCSVAGRGVSGTVRLSLSSNGTRETERLVSLSNTSDWAVQSSITNSMIYKYCIVNMRDLAATAQIDRMMLCELFTTREAALADALEKARVHAEAFKAFNTRHAAMNAWLDARMAGPECTAADIADAIATVQTAIVAVDSLRLLYAHSSPLFSEGLMTDDAGGGLTWAERIDALDSEPDLAVSTLALFRTMRDEACPVTILDDAVKAPAFSGSTAGWNLAAGTYRGGRQQAATVAGRTCWSALWTNVTAEEGAGTTLAVNQTLKGLSHGYYQLECKASTQHYCITDQHAFLTADNVTAVSPSMTIALQDIPSVADVDKWETLVTSPVYIADGAGVTIGFESSKAGATDGQWMAYANTTNTGDNREGWWCATDFCLRFIPFYKRTLVEGEQWGTICLPYAFTTDSETTLYQIAGVTADLKSVCLAPVDETIAGMPYVFRTTLSEMRFRETGKAVATAVTTDQNFRGNFVAVSKAPVNSYVLYGNEWHRINTTDDRVPLTDFGGMLRNASKLTVIDDWQGDTMPINDLERDITAIDAVNADAATGTSRLYDVSGRRAFDGHTPGVTIRVAGDKVTKVIGGKLKK</sequence>
<feature type="domain" description="Asl1-like glycosyl hydrolase catalytic" evidence="2">
    <location>
        <begin position="222"/>
        <end position="436"/>
    </location>
</feature>
<name>A0ABX2AVI6_9BACT</name>
<evidence type="ECO:0000313" key="3">
    <source>
        <dbReference type="EMBL" id="NPE14635.1"/>
    </source>
</evidence>
<proteinExistence type="predicted"/>
<organism evidence="3 4">
    <name type="scientific">Xylanibacter rodentium</name>
    <dbReference type="NCBI Taxonomy" id="2736289"/>
    <lineage>
        <taxon>Bacteria</taxon>
        <taxon>Pseudomonadati</taxon>
        <taxon>Bacteroidota</taxon>
        <taxon>Bacteroidia</taxon>
        <taxon>Bacteroidales</taxon>
        <taxon>Prevotellaceae</taxon>
        <taxon>Xylanibacter</taxon>
    </lineage>
</organism>
<protein>
    <recommendedName>
        <fullName evidence="2">Asl1-like glycosyl hydrolase catalytic domain-containing protein</fullName>
    </recommendedName>
</protein>
<dbReference type="Pfam" id="PF11790">
    <property type="entry name" value="Glyco_hydro_cc"/>
    <property type="match status" value="1"/>
</dbReference>
<comment type="caution">
    <text evidence="3">The sequence shown here is derived from an EMBL/GenBank/DDBJ whole genome shotgun (WGS) entry which is preliminary data.</text>
</comment>
<dbReference type="Proteomes" id="UP001193734">
    <property type="component" value="Unassembled WGS sequence"/>
</dbReference>
<dbReference type="PANTHER" id="PTHR34154:SF3">
    <property type="entry name" value="ALKALI-SENSITIVE LINKAGE PROTEIN 1"/>
    <property type="match status" value="1"/>
</dbReference>
<keyword evidence="4" id="KW-1185">Reference proteome</keyword>
<dbReference type="RefSeq" id="WP_172177782.1">
    <property type="nucleotide sequence ID" value="NZ_CASGKG010000034.1"/>
</dbReference>
<dbReference type="PANTHER" id="PTHR34154">
    <property type="entry name" value="ALKALI-SENSITIVE LINKAGE PROTEIN 1"/>
    <property type="match status" value="1"/>
</dbReference>
<feature type="chain" id="PRO_5045618337" description="Asl1-like glycosyl hydrolase catalytic domain-containing protein" evidence="1">
    <location>
        <begin position="25"/>
        <end position="1219"/>
    </location>
</feature>
<feature type="signal peptide" evidence="1">
    <location>
        <begin position="1"/>
        <end position="24"/>
    </location>
</feature>
<dbReference type="SUPFAM" id="SSF51445">
    <property type="entry name" value="(Trans)glycosidases"/>
    <property type="match status" value="1"/>
</dbReference>
<dbReference type="InterPro" id="IPR024655">
    <property type="entry name" value="Asl1_glyco_hydro_catalytic"/>
</dbReference>
<dbReference type="Gene3D" id="2.60.120.260">
    <property type="entry name" value="Galactose-binding domain-like"/>
    <property type="match status" value="1"/>
</dbReference>
<evidence type="ECO:0000256" key="1">
    <source>
        <dbReference type="SAM" id="SignalP"/>
    </source>
</evidence>
<dbReference type="Gene3D" id="3.20.20.80">
    <property type="entry name" value="Glycosidases"/>
    <property type="match status" value="1"/>
</dbReference>
<accession>A0ABX2AVI6</accession>
<evidence type="ECO:0000259" key="2">
    <source>
        <dbReference type="Pfam" id="PF11790"/>
    </source>
</evidence>
<evidence type="ECO:0000313" key="4">
    <source>
        <dbReference type="Proteomes" id="UP001193734"/>
    </source>
</evidence>
<reference evidence="3 4" key="1">
    <citation type="submission" date="2020-05" db="EMBL/GenBank/DDBJ databases">
        <title>Distinct polysaccharide utilization as determinants for interspecies competition between intestinal Prevotella spp.</title>
        <authorList>
            <person name="Galvez E.J.C."/>
            <person name="Iljazovic A."/>
            <person name="Strowig T."/>
        </authorList>
    </citation>
    <scope>NUCLEOTIDE SEQUENCE [LARGE SCALE GENOMIC DNA]</scope>
    <source>
        <strain evidence="3 4">PROD</strain>
    </source>
</reference>
<dbReference type="GeneID" id="82158085"/>